<feature type="compositionally biased region" description="Low complexity" evidence="1">
    <location>
        <begin position="52"/>
        <end position="61"/>
    </location>
</feature>
<protein>
    <recommendedName>
        <fullName evidence="5">Capsule biosynthesis protein</fullName>
    </recommendedName>
</protein>
<feature type="compositionally biased region" description="Pro residues" evidence="1">
    <location>
        <begin position="159"/>
        <end position="170"/>
    </location>
</feature>
<feature type="compositionally biased region" description="Low complexity" evidence="1">
    <location>
        <begin position="372"/>
        <end position="401"/>
    </location>
</feature>
<gene>
    <name evidence="3" type="ORF">C7I84_27190</name>
</gene>
<feature type="compositionally biased region" description="Low complexity" evidence="1">
    <location>
        <begin position="171"/>
        <end position="183"/>
    </location>
</feature>
<sequence>MNETDTIDAIVEALRSDPTFGDAFAQPKAAAGDSAGRAVGTEQPDARPVPPAQAAAAAPSALEMLRSTLSERRPAPPAVAAAPQPAPPADRTVAAPAIATDARSLQSLQKPLFGLATPKLPEPSRGAASPAVAPVAANIRPAAPVTAALSASTAVRPATPMPAKPLPGLSPVPAASLPAARPVTAPPPSPIAGGPAPAPRPVTQAPPTPAAPRADAAAPNAGTAGSPAPSPQAARPAMPVAKLEVVARNDSAPAPRPVAPSSPAQQSEKREAAPAPSTAARPAPTSGDAISKPGEAKPSQAQDGAPAKAAEAAGAVRAVAPDSVPAQKAEPAKPQQAPAAVTPAPPRLQVVKPADAAAPAEVKPTPPGNDGKAATAAPAVVPAKAAAAAPAAEAKPAAPVAPENPVETKFKGAEAAWRRAGNDAARVLSARSDGDSADPTDRLAQENLEAALIKAEEGWKKAEIHQAAAERALEATGAKPAPQAQARMVAARKKTELAFKKAGMDMMPAPVVAKAPAVGKAPVAPKPVTPAEAPPLQPALDKMLPVAGSKKARRSLSPTRLSFLLAVILPVFLVGLYYLFMSSDQYRSEMRFAVRGTETSSLENLGLNALTGSTTQAADAYIVIDYIHSKQVLLDIQQKLGIDVRKFFARPEIDFAYRIDPNMPLEEFIKYWRWMVDASYNSTTAITTFQVTAFNGDDAAEIAQAVLKVSDELVNELSTKARLKLISNAQAEVTRTEDRLVLARQAVAVFRDREQTANPTMIAESDQAILQGIEKTIIELKSRRASLLSSVDSNSPSVRVLDRQIASYTAELEEKRRGIGSGGQGTGDRTLTTQLTEYNALSLEQEFAEKAYTTALASLETSQAEARKQDRYFAIAVEPNVPEVALYPLRLVNTFICLCILSIVWLIGYLIVQAVRDHTV</sequence>
<reference evidence="3 4" key="1">
    <citation type="submission" date="2018-03" db="EMBL/GenBank/DDBJ databases">
        <title>The draft genome of Mesorhizobium sp. 6GN-30.</title>
        <authorList>
            <person name="Liu L."/>
            <person name="Li L."/>
            <person name="Wang T."/>
            <person name="Zhang X."/>
            <person name="Liang L."/>
        </authorList>
    </citation>
    <scope>NUCLEOTIDE SEQUENCE [LARGE SCALE GENOMIC DNA]</scope>
    <source>
        <strain evidence="3 4">6GN30</strain>
    </source>
</reference>
<evidence type="ECO:0000256" key="1">
    <source>
        <dbReference type="SAM" id="MobiDB-lite"/>
    </source>
</evidence>
<dbReference type="AlphaFoldDB" id="A0A2P7RNE5"/>
<accession>A0A2P7RNE5</accession>
<dbReference type="EMBL" id="PXYK01000040">
    <property type="protein sequence ID" value="PSJ51761.1"/>
    <property type="molecule type" value="Genomic_DNA"/>
</dbReference>
<dbReference type="Proteomes" id="UP000241229">
    <property type="component" value="Unassembled WGS sequence"/>
</dbReference>
<dbReference type="GO" id="GO:0004713">
    <property type="term" value="F:protein tyrosine kinase activity"/>
    <property type="evidence" value="ECO:0007669"/>
    <property type="project" value="TreeGrafter"/>
</dbReference>
<evidence type="ECO:0000313" key="4">
    <source>
        <dbReference type="Proteomes" id="UP000241229"/>
    </source>
</evidence>
<feature type="transmembrane region" description="Helical" evidence="2">
    <location>
        <begin position="561"/>
        <end position="580"/>
    </location>
</feature>
<feature type="compositionally biased region" description="Low complexity" evidence="1">
    <location>
        <begin position="211"/>
        <end position="239"/>
    </location>
</feature>
<feature type="transmembrane region" description="Helical" evidence="2">
    <location>
        <begin position="891"/>
        <end position="912"/>
    </location>
</feature>
<evidence type="ECO:0008006" key="5">
    <source>
        <dbReference type="Google" id="ProtNLM"/>
    </source>
</evidence>
<evidence type="ECO:0000256" key="2">
    <source>
        <dbReference type="SAM" id="Phobius"/>
    </source>
</evidence>
<feature type="compositionally biased region" description="Pro residues" evidence="1">
    <location>
        <begin position="184"/>
        <end position="210"/>
    </location>
</feature>
<feature type="region of interest" description="Disordered" evidence="1">
    <location>
        <begin position="16"/>
        <end position="91"/>
    </location>
</feature>
<feature type="compositionally biased region" description="Low complexity" evidence="1">
    <location>
        <begin position="300"/>
        <end position="342"/>
    </location>
</feature>
<proteinExistence type="predicted"/>
<dbReference type="PANTHER" id="PTHR32309">
    <property type="entry name" value="TYROSINE-PROTEIN KINASE"/>
    <property type="match status" value="1"/>
</dbReference>
<dbReference type="GO" id="GO:0005886">
    <property type="term" value="C:plasma membrane"/>
    <property type="evidence" value="ECO:0007669"/>
    <property type="project" value="TreeGrafter"/>
</dbReference>
<keyword evidence="2" id="KW-1133">Transmembrane helix</keyword>
<name>A0A2P7RNE5_9HYPH</name>
<keyword evidence="4" id="KW-1185">Reference proteome</keyword>
<keyword evidence="2" id="KW-0472">Membrane</keyword>
<feature type="compositionally biased region" description="Low complexity" evidence="1">
    <location>
        <begin position="273"/>
        <end position="286"/>
    </location>
</feature>
<evidence type="ECO:0000313" key="3">
    <source>
        <dbReference type="EMBL" id="PSJ51761.1"/>
    </source>
</evidence>
<comment type="caution">
    <text evidence="3">The sequence shown here is derived from an EMBL/GenBank/DDBJ whole genome shotgun (WGS) entry which is preliminary data.</text>
</comment>
<dbReference type="InterPro" id="IPR050445">
    <property type="entry name" value="Bact_polysacc_biosynth/exp"/>
</dbReference>
<keyword evidence="2" id="KW-0812">Transmembrane</keyword>
<dbReference type="PANTHER" id="PTHR32309:SF13">
    <property type="entry name" value="FERRIC ENTEROBACTIN TRANSPORT PROTEIN FEPE"/>
    <property type="match status" value="1"/>
</dbReference>
<feature type="region of interest" description="Disordered" evidence="1">
    <location>
        <begin position="149"/>
        <end position="406"/>
    </location>
</feature>
<organism evidence="3 4">
    <name type="scientific">Kumtagia ephedrae</name>
    <dbReference type="NCBI Taxonomy" id="2116701"/>
    <lineage>
        <taxon>Bacteria</taxon>
        <taxon>Pseudomonadati</taxon>
        <taxon>Pseudomonadota</taxon>
        <taxon>Alphaproteobacteria</taxon>
        <taxon>Hyphomicrobiales</taxon>
        <taxon>Phyllobacteriaceae</taxon>
        <taxon>Kumtagia</taxon>
    </lineage>
</organism>